<dbReference type="STRING" id="379097.SE23_00840"/>
<dbReference type="GO" id="GO:1904680">
    <property type="term" value="F:peptide transmembrane transporter activity"/>
    <property type="evidence" value="ECO:0007669"/>
    <property type="project" value="TreeGrafter"/>
</dbReference>
<dbReference type="Gene3D" id="3.10.105.10">
    <property type="entry name" value="Dipeptide-binding Protein, Domain 3"/>
    <property type="match status" value="1"/>
</dbReference>
<dbReference type="Pfam" id="PF00496">
    <property type="entry name" value="SBP_bac_5"/>
    <property type="match status" value="1"/>
</dbReference>
<comment type="caution">
    <text evidence="3">The sequence shown here is derived from an EMBL/GenBank/DDBJ whole genome shotgun (WGS) entry which is preliminary data.</text>
</comment>
<dbReference type="PIRSF" id="PIRSF002741">
    <property type="entry name" value="MppA"/>
    <property type="match status" value="1"/>
</dbReference>
<keyword evidence="1" id="KW-0732">Signal</keyword>
<feature type="chain" id="PRO_5002011313" evidence="1">
    <location>
        <begin position="20"/>
        <end position="633"/>
    </location>
</feature>
<dbReference type="GO" id="GO:0030288">
    <property type="term" value="C:outer membrane-bounded periplasmic space"/>
    <property type="evidence" value="ECO:0007669"/>
    <property type="project" value="UniProtKB-ARBA"/>
</dbReference>
<dbReference type="PANTHER" id="PTHR30290">
    <property type="entry name" value="PERIPLASMIC BINDING COMPONENT OF ABC TRANSPORTER"/>
    <property type="match status" value="1"/>
</dbReference>
<dbReference type="OrthoDB" id="9801912at2"/>
<gene>
    <name evidence="3" type="ORF">NM06_01740</name>
</gene>
<name>A0A0A5I1N2_PHOS4</name>
<dbReference type="Proteomes" id="UP000030451">
    <property type="component" value="Unassembled WGS sequence"/>
</dbReference>
<sequence length="633" mass="71684">MKLNSITALLIAMPISAYAAGFNQAPVLDTLVEVGKLPPVDQRLPENPLIVTPVESIGEYGGTLNLLSQTTDNGHSIRVLGYENLFSFDSRYTKVVPHLALSFSANDDNTEFTINLREKVRWSDGELFTAHDIAFLINDVLGDPEYAGPRPLVLPKFDSAYVDVIDDYSFKITLKEPNGMFIRSLASVDSQVFTMYPKHYCKDFFPSFNSKAAEQAKQVGFDSWRQYASTKCNSHYVTEGWTNVDKPVLSAWKVKVPRGPNAEYALYERNPYYWQVDSEGNQLPYLDNLRFSFSENKEEMALRAAAGKTDYQARHIGSPNYRPMLIENEDKGGYNYEFRPSTDSSSLVIALNQSHKDPIKRELFSNKDFRIALSHAIDRDAISETVYGGTVDPHQAAPTEGSPFYRSEMVTQYTAFDPEKANAILDKLGLDKRDDEGYRLDKTGKRLRIEALTYTTLVGDGFDSLELIKSHWKDVGVFLDIRLLDSQHISNQRLTNSFDLIPLKGVGGKGVIDDPRNYLPYSTESTWAFGYYLWSNNPEDPNGVEPPAHIKKQLELWKKIENTSSEKEQIKYMQQVIDIAHENFYVIGTVEALSQGVIVNKNLRNVDHKMPQSWVFPTPGPLRLGQLWKADKN</sequence>
<dbReference type="SUPFAM" id="SSF53850">
    <property type="entry name" value="Periplasmic binding protein-like II"/>
    <property type="match status" value="1"/>
</dbReference>
<dbReference type="CDD" id="cd08500">
    <property type="entry name" value="PBP2_NikA_DppA_OppA_like_4"/>
    <property type="match status" value="1"/>
</dbReference>
<dbReference type="AlphaFoldDB" id="A0A0A5I1N2"/>
<dbReference type="GO" id="GO:0043190">
    <property type="term" value="C:ATP-binding cassette (ABC) transporter complex"/>
    <property type="evidence" value="ECO:0007669"/>
    <property type="project" value="InterPro"/>
</dbReference>
<evidence type="ECO:0000313" key="4">
    <source>
        <dbReference type="Proteomes" id="UP000030451"/>
    </source>
</evidence>
<dbReference type="EMBL" id="JRWP01000004">
    <property type="protein sequence ID" value="KGY09659.1"/>
    <property type="molecule type" value="Genomic_DNA"/>
</dbReference>
<dbReference type="InterPro" id="IPR039424">
    <property type="entry name" value="SBP_5"/>
</dbReference>
<evidence type="ECO:0000313" key="3">
    <source>
        <dbReference type="EMBL" id="KGY09659.1"/>
    </source>
</evidence>
<dbReference type="RefSeq" id="WP_038187345.1">
    <property type="nucleotide sequence ID" value="NZ_JRWP01000004.1"/>
</dbReference>
<proteinExistence type="predicted"/>
<reference evidence="3 4" key="1">
    <citation type="submission" date="2014-10" db="EMBL/GenBank/DDBJ databases">
        <title>Genome sequencing of Vibrio sinaloensis T08.</title>
        <authorList>
            <person name="Chan K.-G."/>
            <person name="Mohamad N.I."/>
        </authorList>
    </citation>
    <scope>NUCLEOTIDE SEQUENCE [LARGE SCALE GENOMIC DNA]</scope>
    <source>
        <strain evidence="3 4">T08</strain>
    </source>
</reference>
<organism evidence="3 4">
    <name type="scientific">Photobacterium sp. (strain ATCC 43367)</name>
    <dbReference type="NCBI Taxonomy" id="379097"/>
    <lineage>
        <taxon>Bacteria</taxon>
        <taxon>Pseudomonadati</taxon>
        <taxon>Pseudomonadota</taxon>
        <taxon>Gammaproteobacteria</taxon>
        <taxon>Vibrionales</taxon>
        <taxon>Vibrionaceae</taxon>
        <taxon>Vibrio</taxon>
        <taxon>Vibrio oreintalis group</taxon>
    </lineage>
</organism>
<dbReference type="Gene3D" id="3.40.190.10">
    <property type="entry name" value="Periplasmic binding protein-like II"/>
    <property type="match status" value="1"/>
</dbReference>
<dbReference type="InterPro" id="IPR000914">
    <property type="entry name" value="SBP_5_dom"/>
</dbReference>
<feature type="domain" description="Solute-binding protein family 5" evidence="2">
    <location>
        <begin position="94"/>
        <end position="521"/>
    </location>
</feature>
<feature type="signal peptide" evidence="1">
    <location>
        <begin position="1"/>
        <end position="19"/>
    </location>
</feature>
<evidence type="ECO:0000256" key="1">
    <source>
        <dbReference type="SAM" id="SignalP"/>
    </source>
</evidence>
<protein>
    <submittedName>
        <fullName evidence="3">Peptide ABC transporter substrate-binding protein</fullName>
    </submittedName>
</protein>
<accession>A0A0A5I1N2</accession>
<evidence type="ECO:0000259" key="2">
    <source>
        <dbReference type="Pfam" id="PF00496"/>
    </source>
</evidence>
<dbReference type="GO" id="GO:0015833">
    <property type="term" value="P:peptide transport"/>
    <property type="evidence" value="ECO:0007669"/>
    <property type="project" value="TreeGrafter"/>
</dbReference>
<dbReference type="PANTHER" id="PTHR30290:SF62">
    <property type="entry name" value="OLIGOPEPTIDE ABC TRANSPORTER, PERIPLASMIC OLIGOPEPTIDE-BINDING PROTEIN"/>
    <property type="match status" value="1"/>
</dbReference>
<dbReference type="InterPro" id="IPR030678">
    <property type="entry name" value="Peptide/Ni-bd"/>
</dbReference>